<dbReference type="CDD" id="cd03801">
    <property type="entry name" value="GT4_PimA-like"/>
    <property type="match status" value="1"/>
</dbReference>
<evidence type="ECO:0000259" key="2">
    <source>
        <dbReference type="Pfam" id="PF13439"/>
    </source>
</evidence>
<dbReference type="OrthoDB" id="9790710at2"/>
<dbReference type="EMBL" id="VLPL01000011">
    <property type="protein sequence ID" value="TSJ39875.1"/>
    <property type="molecule type" value="Genomic_DNA"/>
</dbReference>
<dbReference type="GO" id="GO:0016757">
    <property type="term" value="F:glycosyltransferase activity"/>
    <property type="evidence" value="ECO:0007669"/>
    <property type="project" value="InterPro"/>
</dbReference>
<dbReference type="InterPro" id="IPR001296">
    <property type="entry name" value="Glyco_trans_1"/>
</dbReference>
<dbReference type="Proteomes" id="UP000316008">
    <property type="component" value="Unassembled WGS sequence"/>
</dbReference>
<dbReference type="Pfam" id="PF00534">
    <property type="entry name" value="Glycos_transf_1"/>
    <property type="match status" value="1"/>
</dbReference>
<dbReference type="InterPro" id="IPR028098">
    <property type="entry name" value="Glyco_trans_4-like_N"/>
</dbReference>
<dbReference type="Pfam" id="PF13439">
    <property type="entry name" value="Glyco_transf_4"/>
    <property type="match status" value="1"/>
</dbReference>
<keyword evidence="3" id="KW-0808">Transferase</keyword>
<accession>A0A556MJ79</accession>
<dbReference type="AlphaFoldDB" id="A0A556MJ79"/>
<gene>
    <name evidence="3" type="ORF">FO442_17620</name>
</gene>
<dbReference type="PANTHER" id="PTHR12526">
    <property type="entry name" value="GLYCOSYLTRANSFERASE"/>
    <property type="match status" value="1"/>
</dbReference>
<feature type="domain" description="Glycosyltransferase subfamily 4-like N-terminal" evidence="2">
    <location>
        <begin position="20"/>
        <end position="168"/>
    </location>
</feature>
<reference evidence="3 4" key="1">
    <citation type="submission" date="2019-07" db="EMBL/GenBank/DDBJ databases">
        <authorList>
            <person name="Huq M.A."/>
        </authorList>
    </citation>
    <scope>NUCLEOTIDE SEQUENCE [LARGE SCALE GENOMIC DNA]</scope>
    <source>
        <strain evidence="3 4">MAH-3</strain>
    </source>
</reference>
<dbReference type="SUPFAM" id="SSF53756">
    <property type="entry name" value="UDP-Glycosyltransferase/glycogen phosphorylase"/>
    <property type="match status" value="1"/>
</dbReference>
<keyword evidence="4" id="KW-1185">Reference proteome</keyword>
<evidence type="ECO:0000313" key="3">
    <source>
        <dbReference type="EMBL" id="TSJ39875.1"/>
    </source>
</evidence>
<sequence length="369" mass="42716">MKVVYVISLTHKSVGFEQLFEQLLIEGLNFHVILINREPSELFRALQRKKISVSEFIYPGKKSIIRVCVQMYRCLKHEKPSHLHTHLLEGGFLGGITGWLARIPNRIYTRHHADAHHFENKRGRIYDRFIHFFHQHIIALSQGHYVFLRDVEKLEKKLVLIPNFIDPSIFEIPPETDRRTIEKYGFNTKTITIGINARWTKLKGLQYILPALHRIIGDYPSLKIYLFNAKGDFKPEIEQLLSDFDPAQVVCTEFEDNMMSVYPHLTLFLHCPIRPTAESFGLVYIEALGSGVPSIITLSGIANDVVVANENAWVVNYRSVTEIELALRELLEHPEIRQKIGANAKKIAPLFSLKRHVDLLFKLYQFPKK</sequence>
<organism evidence="3 4">
    <name type="scientific">Fluviicola chungangensis</name>
    <dbReference type="NCBI Taxonomy" id="2597671"/>
    <lineage>
        <taxon>Bacteria</taxon>
        <taxon>Pseudomonadati</taxon>
        <taxon>Bacteroidota</taxon>
        <taxon>Flavobacteriia</taxon>
        <taxon>Flavobacteriales</taxon>
        <taxon>Crocinitomicaceae</taxon>
        <taxon>Fluviicola</taxon>
    </lineage>
</organism>
<proteinExistence type="predicted"/>
<dbReference type="PANTHER" id="PTHR12526:SF630">
    <property type="entry name" value="GLYCOSYLTRANSFERASE"/>
    <property type="match status" value="1"/>
</dbReference>
<evidence type="ECO:0000259" key="1">
    <source>
        <dbReference type="Pfam" id="PF00534"/>
    </source>
</evidence>
<feature type="domain" description="Glycosyl transferase family 1" evidence="1">
    <location>
        <begin position="180"/>
        <end position="346"/>
    </location>
</feature>
<comment type="caution">
    <text evidence="3">The sequence shown here is derived from an EMBL/GenBank/DDBJ whole genome shotgun (WGS) entry which is preliminary data.</text>
</comment>
<dbReference type="Gene3D" id="3.40.50.2000">
    <property type="entry name" value="Glycogen Phosphorylase B"/>
    <property type="match status" value="2"/>
</dbReference>
<name>A0A556MJ79_9FLAO</name>
<protein>
    <submittedName>
        <fullName evidence="3">Glycosyltransferase family 4 protein</fullName>
    </submittedName>
</protein>
<dbReference type="RefSeq" id="WP_144334534.1">
    <property type="nucleotide sequence ID" value="NZ_VLPL01000011.1"/>
</dbReference>
<evidence type="ECO:0000313" key="4">
    <source>
        <dbReference type="Proteomes" id="UP000316008"/>
    </source>
</evidence>